<accession>A0A914VF08</accession>
<dbReference type="AlphaFoldDB" id="A0A914VF08"/>
<sequence>PFILTLDVIACPSGGQPSGMCMNGRCGPGNSCVPSANVCCPTSQPAACPSGGQPAGMCMNGLCGTGYTCVPSANICCGTNQPVCKF</sequence>
<dbReference type="InterPro" id="IPR006150">
    <property type="entry name" value="Cys_repeat_1"/>
</dbReference>
<evidence type="ECO:0000313" key="1">
    <source>
        <dbReference type="Proteomes" id="UP000887566"/>
    </source>
</evidence>
<proteinExistence type="predicted"/>
<dbReference type="SMART" id="SM00289">
    <property type="entry name" value="WR1"/>
    <property type="match status" value="2"/>
</dbReference>
<dbReference type="Proteomes" id="UP000887566">
    <property type="component" value="Unplaced"/>
</dbReference>
<keyword evidence="1" id="KW-1185">Reference proteome</keyword>
<reference evidence="2" key="1">
    <citation type="submission" date="2022-11" db="UniProtKB">
        <authorList>
            <consortium name="WormBaseParasite"/>
        </authorList>
    </citation>
    <scope>IDENTIFICATION</scope>
</reference>
<evidence type="ECO:0000313" key="2">
    <source>
        <dbReference type="WBParaSite" id="PSAMB.scaffold19189size840.g37811.t1"/>
    </source>
</evidence>
<organism evidence="1 2">
    <name type="scientific">Plectus sambesii</name>
    <dbReference type="NCBI Taxonomy" id="2011161"/>
    <lineage>
        <taxon>Eukaryota</taxon>
        <taxon>Metazoa</taxon>
        <taxon>Ecdysozoa</taxon>
        <taxon>Nematoda</taxon>
        <taxon>Chromadorea</taxon>
        <taxon>Plectida</taxon>
        <taxon>Plectina</taxon>
        <taxon>Plectoidea</taxon>
        <taxon>Plectidae</taxon>
        <taxon>Plectus</taxon>
    </lineage>
</organism>
<protein>
    <submittedName>
        <fullName evidence="2">CC domain-containing protein</fullName>
    </submittedName>
</protein>
<dbReference type="WBParaSite" id="PSAMB.scaffold19189size840.g37811.t1">
    <property type="protein sequence ID" value="PSAMB.scaffold19189size840.g37811.t1"/>
    <property type="gene ID" value="PSAMB.scaffold19189size840.g37811"/>
</dbReference>
<name>A0A914VF08_9BILA</name>